<dbReference type="InterPro" id="IPR048992">
    <property type="entry name" value="Stereocilin_LRR"/>
</dbReference>
<evidence type="ECO:0000256" key="1">
    <source>
        <dbReference type="ARBA" id="ARBA00022729"/>
    </source>
</evidence>
<evidence type="ECO:0000256" key="4">
    <source>
        <dbReference type="SAM" id="SignalP"/>
    </source>
</evidence>
<evidence type="ECO:0000313" key="7">
    <source>
        <dbReference type="Proteomes" id="UP001044222"/>
    </source>
</evidence>
<keyword evidence="1 4" id="KW-0732">Signal</keyword>
<feature type="signal peptide" evidence="4">
    <location>
        <begin position="1"/>
        <end position="25"/>
    </location>
</feature>
<dbReference type="GO" id="GO:0060091">
    <property type="term" value="C:kinocilium"/>
    <property type="evidence" value="ECO:0007669"/>
    <property type="project" value="TreeGrafter"/>
</dbReference>
<protein>
    <recommendedName>
        <fullName evidence="5">Stereocilin LRR domain-containing protein</fullName>
    </recommendedName>
</protein>
<feature type="region of interest" description="Disordered" evidence="3">
    <location>
        <begin position="429"/>
        <end position="463"/>
    </location>
</feature>
<dbReference type="PANTHER" id="PTHR23412:SF14">
    <property type="entry name" value="STEREOCILIN-RELATED"/>
    <property type="match status" value="1"/>
</dbReference>
<reference evidence="6" key="1">
    <citation type="submission" date="2021-01" db="EMBL/GenBank/DDBJ databases">
        <title>A chromosome-scale assembly of European eel, Anguilla anguilla.</title>
        <authorList>
            <person name="Henkel C."/>
            <person name="Jong-Raadsen S.A."/>
            <person name="Dufour S."/>
            <person name="Weltzien F.-A."/>
            <person name="Palstra A.P."/>
            <person name="Pelster B."/>
            <person name="Spaink H.P."/>
            <person name="Van Den Thillart G.E."/>
            <person name="Jansen H."/>
            <person name="Zahm M."/>
            <person name="Klopp C."/>
            <person name="Cedric C."/>
            <person name="Louis A."/>
            <person name="Berthelot C."/>
            <person name="Parey E."/>
            <person name="Roest Crollius H."/>
            <person name="Montfort J."/>
            <person name="Robinson-Rechavi M."/>
            <person name="Bucao C."/>
            <person name="Bouchez O."/>
            <person name="Gislard M."/>
            <person name="Lluch J."/>
            <person name="Milhes M."/>
            <person name="Lampietro C."/>
            <person name="Lopez Roques C."/>
            <person name="Donnadieu C."/>
            <person name="Braasch I."/>
            <person name="Desvignes T."/>
            <person name="Postlethwait J."/>
            <person name="Bobe J."/>
            <person name="Guiguen Y."/>
            <person name="Dirks R."/>
        </authorList>
    </citation>
    <scope>NUCLEOTIDE SEQUENCE</scope>
    <source>
        <strain evidence="6">Tag_6206</strain>
        <tissue evidence="6">Liver</tissue>
    </source>
</reference>
<evidence type="ECO:0000256" key="3">
    <source>
        <dbReference type="SAM" id="MobiDB-lite"/>
    </source>
</evidence>
<keyword evidence="7" id="KW-1185">Reference proteome</keyword>
<evidence type="ECO:0000313" key="6">
    <source>
        <dbReference type="EMBL" id="KAG5849094.1"/>
    </source>
</evidence>
<dbReference type="Proteomes" id="UP001044222">
    <property type="component" value="Unassembled WGS sequence"/>
</dbReference>
<gene>
    <name evidence="6" type="ORF">ANANG_G00106380</name>
</gene>
<dbReference type="GO" id="GO:0032426">
    <property type="term" value="C:stereocilium tip"/>
    <property type="evidence" value="ECO:0007669"/>
    <property type="project" value="TreeGrafter"/>
</dbReference>
<dbReference type="PANTHER" id="PTHR23412">
    <property type="entry name" value="STEREOCILIN RELATED"/>
    <property type="match status" value="1"/>
</dbReference>
<evidence type="ECO:0000259" key="5">
    <source>
        <dbReference type="Pfam" id="PF21058"/>
    </source>
</evidence>
<comment type="caution">
    <text evidence="6">The sequence shown here is derived from an EMBL/GenBank/DDBJ whole genome shotgun (WGS) entry which is preliminary data.</text>
</comment>
<dbReference type="InterPro" id="IPR026664">
    <property type="entry name" value="Stereocilin-rel"/>
</dbReference>
<accession>A0A9D3MHK5</accession>
<sequence>MAKLGKAMLLVPLIILFLRIPAVNAGDERTVEREAVLKELISLWRKSGGWYPPREQPAIVRTQDRKIQTAVRNIVGGLKTLGLLPAKSISLPRLGKSLDSNRLSGFLYNISMYLQGASAEWEDRPQFSDRDQFWEKLLYSLLQPEGGSTLGQWDGKIPPRPSFSLQDFFLSLRGSPHWDGLLGLVQTILSISERQPPRSFRDFLSQNWKTVSALLETVLQALISGTYGQASAGVQGFICVLKGRSDCAFNTGWLRQLMSFLETQNWKPVVNFHSAGVNRDQQGGSPSFGRLKPFSMLPGALKEENLLTNQTQHDTEDLDTMQSFLLQALSRSTTGERVGQAAEPNPALVQGLDTLRRGLLHRLGSSVYGNLRRKVSRVTVALLDDVSSLVDKPQGGHQGKCSVGDLRQLILWGIRHNLTWNAQALGFNSQGPPSRPPFMSCSSSGDEGRASRPRPPARKPKSLLPHVLIGEDGDQTEAGYPASAEILEAACNDSIPGLTGVSNFTVFLYCNLFDGHGGALDSELVHVGPDLHATCSDAAWYLSAAEKDFLWVHVCSEFFAQEFNNTVCANSSFWLQQAHKAARQKDYHYINQSSIDDLCVQISSEAPGGTGPDASEDCLAQLGTRSLSAQGFRRCFLPSNTVLITSLCGNESAPLPQEGSWVAEYCSKVLHNSSHVHLSAEACNYNNWTPESFTNSTLLKFCGGREGLQNRICRNVTLYLQLVVTHHWLLDFCTDLGSKPEDTKCFLQRVFDMLPAPYDFDTSQLCVNPAPFLLEALYRLSQCEGAVDERVGWLGTVSYVLRVLDFVVGLSAGLEEGESEVRQGLGQAILLSSLLDNTSFWATLRPNASLSVLQTVAVFLKKEQNPSLKEDLLSCFSPVLWDLIQKDDNSSALKVLLQEYLQMPRESIRTMLMSAEKDAVKRFLSHMHQSWDQLQVDSTQASQKEQQAMETMTSAFIHKFPRVTPDLFIDLSQFIPFMSVSDIMSFPASLMVNDSVLMAIRDHSSGMKSQQKQAFVKRLLQSHVLGEVPSWPPYFLSSILPLLPHLPVYHFQQLTSQQLSPLVEALGNSSLDGIRGRHVLRAVFSKKNLTSDDFLRLGVLGCYLNPEELHLLLLTSPLSQPLWQRLALCVSEGLISPSGRLSHWLLQALKPLNASALSSPALTSLRGLLPLLGASFLEPFPSPQVLDLLSQPGMPRYPPAQAFQILSSLTQHTNLSMDTLCKLKPLLPGLSLIALRALTWPEPGEASLCQCWRPMLVDLQPAHRAMLYATLQQALDHTLSNSSLQLRCVLPFIPLRRLASEIDGATVLRDLPLYKHLPWSPQQAQLLFKKILQAENITKETAATLGNIAGGMSCDWLRLWANESHFSELVQFISELPGEIRPALRKCVTEELLRRPETDMNVLSPSFSARLPVKMIENLSNISLVAVLDYIQQNFDSFLRLPRHKQTVLAEQALSVLGVALEDSISGAALDLLGPLLPFLDRDTFGRVNREALRLRLEDLKGYCLPQDVLTEVAKVLTDRGLFGEPSSWTVGEVEHAGRLVFALSPRQITSLPLGVLSTETVEQVLEAERSWEDSEVGGACGSPQEHRDKRESLLQGIVKGKGGRRKGPTPSCADIKGTYPSAWRAAQLGRMGEAELGRCVEALGRDGSLGPEQRRTLWTKLRRSYGPVKAMRPDQLLELGCIVTEMNERELQETNLTDLGTVAHLGSLTGWSPKKMRAAVLSFLRRGRRKVGELGVAELASLGNLLCGLTSYEIKRLDPYNLSLAVLFLRELALPCTEQQTEALTYQLSSPLGFGPISNWGSEVFTEIGTLAVGLPDMVLSALVREQIEGLTPAAITLIPPSKLAVVFSESQLSWLSQEQASAVTRDQWAELGSEQRQALVHALYEGVIQEYRGRNWATPAWSIDSLSVCILHLCCLLCHLL</sequence>
<dbReference type="GO" id="GO:0009986">
    <property type="term" value="C:cell surface"/>
    <property type="evidence" value="ECO:0007669"/>
    <property type="project" value="TreeGrafter"/>
</dbReference>
<dbReference type="Pfam" id="PF21058">
    <property type="entry name" value="Stereocilin"/>
    <property type="match status" value="1"/>
</dbReference>
<feature type="compositionally biased region" description="Basic residues" evidence="3">
    <location>
        <begin position="451"/>
        <end position="461"/>
    </location>
</feature>
<proteinExistence type="predicted"/>
<name>A0A9D3MHK5_ANGAN</name>
<keyword evidence="2" id="KW-0325">Glycoprotein</keyword>
<evidence type="ECO:0000256" key="2">
    <source>
        <dbReference type="ARBA" id="ARBA00023180"/>
    </source>
</evidence>
<dbReference type="GO" id="GO:0007160">
    <property type="term" value="P:cell-matrix adhesion"/>
    <property type="evidence" value="ECO:0007669"/>
    <property type="project" value="TreeGrafter"/>
</dbReference>
<organism evidence="6 7">
    <name type="scientific">Anguilla anguilla</name>
    <name type="common">European freshwater eel</name>
    <name type="synonym">Muraena anguilla</name>
    <dbReference type="NCBI Taxonomy" id="7936"/>
    <lineage>
        <taxon>Eukaryota</taxon>
        <taxon>Metazoa</taxon>
        <taxon>Chordata</taxon>
        <taxon>Craniata</taxon>
        <taxon>Vertebrata</taxon>
        <taxon>Euteleostomi</taxon>
        <taxon>Actinopterygii</taxon>
        <taxon>Neopterygii</taxon>
        <taxon>Teleostei</taxon>
        <taxon>Anguilliformes</taxon>
        <taxon>Anguillidae</taxon>
        <taxon>Anguilla</taxon>
    </lineage>
</organism>
<dbReference type="EMBL" id="JAFIRN010000005">
    <property type="protein sequence ID" value="KAG5849094.1"/>
    <property type="molecule type" value="Genomic_DNA"/>
</dbReference>
<feature type="domain" description="Stereocilin LRR" evidence="5">
    <location>
        <begin position="842"/>
        <end position="1241"/>
    </location>
</feature>
<feature type="chain" id="PRO_5038811025" description="Stereocilin LRR domain-containing protein" evidence="4">
    <location>
        <begin position="26"/>
        <end position="1923"/>
    </location>
</feature>